<evidence type="ECO:0000313" key="2">
    <source>
        <dbReference type="EMBL" id="AMQ94729.1"/>
    </source>
</evidence>
<dbReference type="EMBL" id="VSED01000019">
    <property type="protein sequence ID" value="TYA38656.1"/>
    <property type="molecule type" value="Genomic_DNA"/>
</dbReference>
<proteinExistence type="predicted"/>
<dbReference type="OrthoDB" id="5681350at2"/>
<evidence type="ECO:0000313" key="3">
    <source>
        <dbReference type="EMBL" id="PHO20098.1"/>
    </source>
</evidence>
<evidence type="ECO:0000313" key="4">
    <source>
        <dbReference type="EMBL" id="TYA38656.1"/>
    </source>
</evidence>
<feature type="transmembrane region" description="Helical" evidence="1">
    <location>
        <begin position="71"/>
        <end position="94"/>
    </location>
</feature>
<evidence type="ECO:0000313" key="5">
    <source>
        <dbReference type="Proteomes" id="UP000072236"/>
    </source>
</evidence>
<keyword evidence="1" id="KW-0472">Membrane</keyword>
<evidence type="ECO:0000256" key="1">
    <source>
        <dbReference type="SAM" id="Phobius"/>
    </source>
</evidence>
<dbReference type="Pfam" id="PF09600">
    <property type="entry name" value="Cyd_oper_YbgE"/>
    <property type="match status" value="1"/>
</dbReference>
<dbReference type="NCBIfam" id="TIGR02112">
    <property type="entry name" value="cyd_oper_ybgE"/>
    <property type="match status" value="1"/>
</dbReference>
<feature type="transmembrane region" description="Helical" evidence="1">
    <location>
        <begin position="12"/>
        <end position="33"/>
    </location>
</feature>
<dbReference type="Proteomes" id="UP000323012">
    <property type="component" value="Unassembled WGS sequence"/>
</dbReference>
<gene>
    <name evidence="4" type="primary">ybgE</name>
    <name evidence="2" type="ORF">ACT75_09490</name>
    <name evidence="3" type="ORF">CQR80_08610</name>
    <name evidence="4" type="ORF">FXB79_07515</name>
</gene>
<name>A0A5D0EMA0_AGGAC</name>
<dbReference type="Proteomes" id="UP000226080">
    <property type="component" value="Unassembled WGS sequence"/>
</dbReference>
<evidence type="ECO:0000313" key="6">
    <source>
        <dbReference type="Proteomes" id="UP000226080"/>
    </source>
</evidence>
<dbReference type="AlphaFoldDB" id="A0A5D0EMA0"/>
<dbReference type="KEGG" id="aact:ACT75_09490"/>
<sequence>MINSLYQSVNKGSFRTLSFILALILTIFFFFNVNQFATQLRAVEFYYVFGLIWGTIVLWIHGIGFEIRLSLWRAIFMPCIGYIAGIGALLHNLIS</sequence>
<dbReference type="EMBL" id="CP012959">
    <property type="protein sequence ID" value="AMQ94729.1"/>
    <property type="molecule type" value="Genomic_DNA"/>
</dbReference>
<protein>
    <submittedName>
        <fullName evidence="4">Cyd operon protein YbgE</fullName>
    </submittedName>
    <submittedName>
        <fullName evidence="2">Cytochrome bd biosynthesis protein</fullName>
    </submittedName>
</protein>
<evidence type="ECO:0000313" key="7">
    <source>
        <dbReference type="Proteomes" id="UP000323012"/>
    </source>
</evidence>
<dbReference type="RefSeq" id="WP_005542294.1">
    <property type="nucleotide sequence ID" value="NZ_CP012959.1"/>
</dbReference>
<reference evidence="3 6" key="2">
    <citation type="submission" date="2017-10" db="EMBL/GenBank/DDBJ databases">
        <title>Draft genome sequences of Aggregatibacter actinomycetemcomitans strains 310a and 310b.</title>
        <authorList>
            <person name="May A.C."/>
            <person name="Ohta H."/>
            <person name="Maeda H."/>
            <person name="Kokeguchi S."/>
            <person name="Cugini C."/>
        </authorList>
    </citation>
    <scope>NUCLEOTIDE SEQUENCE [LARGE SCALE GENOMIC DNA]</scope>
    <source>
        <strain evidence="3 6">310b</strain>
    </source>
</reference>
<keyword evidence="6" id="KW-1185">Reference proteome</keyword>
<organism evidence="4 7">
    <name type="scientific">Aggregatibacter actinomycetemcomitans</name>
    <name type="common">Actinobacillus actinomycetemcomitans</name>
    <name type="synonym">Haemophilus actinomycetemcomitans</name>
    <dbReference type="NCBI Taxonomy" id="714"/>
    <lineage>
        <taxon>Bacteria</taxon>
        <taxon>Pseudomonadati</taxon>
        <taxon>Pseudomonadota</taxon>
        <taxon>Gammaproteobacteria</taxon>
        <taxon>Pasteurellales</taxon>
        <taxon>Pasteurellaceae</taxon>
        <taxon>Aggregatibacter</taxon>
    </lineage>
</organism>
<reference evidence="4 7" key="3">
    <citation type="submission" date="2019-08" db="EMBL/GenBank/DDBJ databases">
        <title>Whole genome sequencing of Aggregatibacter actinomycetemcomitans cultured from blood stream infections in Denmark reveals a novel phylogenetic lineage expressing serotype a membrane O polysaccharide.</title>
        <authorList>
            <person name="Nedergaard S."/>
            <person name="Kobel C.M."/>
            <person name="Nielsen M.B."/>
            <person name="Moeller R.T."/>
            <person name="Jensen A.B."/>
            <person name="Noerskov-Lauritsen N."/>
        </authorList>
    </citation>
    <scope>NUCLEOTIDE SEQUENCE [LARGE SCALE GENOMIC DNA]</scope>
    <source>
        <strain evidence="4 7">PN_563</strain>
    </source>
</reference>
<feature type="transmembrane region" description="Helical" evidence="1">
    <location>
        <begin position="45"/>
        <end position="65"/>
    </location>
</feature>
<dbReference type="Proteomes" id="UP000072236">
    <property type="component" value="Chromosome"/>
</dbReference>
<keyword evidence="1" id="KW-1133">Transmembrane helix</keyword>
<accession>A0A5D0EMA0</accession>
<dbReference type="EMBL" id="PCGW01000017">
    <property type="protein sequence ID" value="PHO20098.1"/>
    <property type="molecule type" value="Genomic_DNA"/>
</dbReference>
<keyword evidence="1" id="KW-0812">Transmembrane</keyword>
<dbReference type="InterPro" id="IPR011846">
    <property type="entry name" value="Cyd_oper_YbgE"/>
</dbReference>
<reference evidence="2 5" key="1">
    <citation type="submission" date="2015-10" db="EMBL/GenBank/DDBJ databases">
        <title>Tn-seq of a polymicrobial infection.</title>
        <authorList>
            <person name="Stacy A."/>
            <person name="Rumbaugh K.P."/>
            <person name="Whiteley M."/>
        </authorList>
    </citation>
    <scope>NUCLEOTIDE SEQUENCE [LARGE SCALE GENOMIC DNA]</scope>
    <source>
        <strain evidence="2 5">624</strain>
    </source>
</reference>